<evidence type="ECO:0000256" key="2">
    <source>
        <dbReference type="ARBA" id="ARBA00010945"/>
    </source>
</evidence>
<dbReference type="FunFam" id="1.10.150.20:FF:000019">
    <property type="entry name" value="DNA polymerase IV"/>
    <property type="match status" value="1"/>
</dbReference>
<dbReference type="AlphaFoldDB" id="F4KX04"/>
<dbReference type="SUPFAM" id="SSF100879">
    <property type="entry name" value="Lesion bypass DNA polymerase (Y-family), little finger domain"/>
    <property type="match status" value="1"/>
</dbReference>
<name>F4KX04_HALH1</name>
<dbReference type="HOGENOM" id="CLU_012348_1_2_10"/>
<dbReference type="InterPro" id="IPR036775">
    <property type="entry name" value="DNA_pol_Y-fam_lit_finger_sf"/>
</dbReference>
<dbReference type="FunFam" id="3.40.1170.60:FF:000001">
    <property type="entry name" value="DNA polymerase IV"/>
    <property type="match status" value="1"/>
</dbReference>
<dbReference type="eggNOG" id="COG0389">
    <property type="taxonomic scope" value="Bacteria"/>
</dbReference>
<dbReference type="InterPro" id="IPR001126">
    <property type="entry name" value="UmuC"/>
</dbReference>
<dbReference type="SUPFAM" id="SSF56672">
    <property type="entry name" value="DNA/RNA polymerases"/>
    <property type="match status" value="1"/>
</dbReference>
<dbReference type="Pfam" id="PF11798">
    <property type="entry name" value="IMS_HHH"/>
    <property type="match status" value="1"/>
</dbReference>
<feature type="binding site" evidence="16">
    <location>
        <position position="8"/>
    </location>
    <ligand>
        <name>Mg(2+)</name>
        <dbReference type="ChEBI" id="CHEBI:18420"/>
    </ligand>
</feature>
<dbReference type="FunFam" id="3.30.1490.100:FF:000004">
    <property type="entry name" value="DNA polymerase IV"/>
    <property type="match status" value="1"/>
</dbReference>
<evidence type="ECO:0000256" key="4">
    <source>
        <dbReference type="ARBA" id="ARBA00022457"/>
    </source>
</evidence>
<dbReference type="InterPro" id="IPR017961">
    <property type="entry name" value="DNA_pol_Y-fam_little_finger"/>
</dbReference>
<feature type="binding site" evidence="16">
    <location>
        <position position="102"/>
    </location>
    <ligand>
        <name>Mg(2+)</name>
        <dbReference type="ChEBI" id="CHEBI:18420"/>
    </ligand>
</feature>
<keyword evidence="10 16" id="KW-0227">DNA damage</keyword>
<dbReference type="GO" id="GO:0006261">
    <property type="term" value="P:DNA-templated DNA replication"/>
    <property type="evidence" value="ECO:0007669"/>
    <property type="project" value="UniProtKB-UniRule"/>
</dbReference>
<dbReference type="OrthoDB" id="9808813at2"/>
<dbReference type="Proteomes" id="UP000008461">
    <property type="component" value="Chromosome"/>
</dbReference>
<reference evidence="18 19" key="1">
    <citation type="journal article" date="2011" name="Stand. Genomic Sci.">
        <title>Complete genome sequence of Haliscomenobacter hydrossis type strain (O).</title>
        <authorList>
            <consortium name="US DOE Joint Genome Institute (JGI-PGF)"/>
            <person name="Daligault H."/>
            <person name="Lapidus A."/>
            <person name="Zeytun A."/>
            <person name="Nolan M."/>
            <person name="Lucas S."/>
            <person name="Del Rio T.G."/>
            <person name="Tice H."/>
            <person name="Cheng J.F."/>
            <person name="Tapia R."/>
            <person name="Han C."/>
            <person name="Goodwin L."/>
            <person name="Pitluck S."/>
            <person name="Liolios K."/>
            <person name="Pagani I."/>
            <person name="Ivanova N."/>
            <person name="Huntemann M."/>
            <person name="Mavromatis K."/>
            <person name="Mikhailova N."/>
            <person name="Pati A."/>
            <person name="Chen A."/>
            <person name="Palaniappan K."/>
            <person name="Land M."/>
            <person name="Hauser L."/>
            <person name="Brambilla E.M."/>
            <person name="Rohde M."/>
            <person name="Verbarg S."/>
            <person name="Goker M."/>
            <person name="Bristow J."/>
            <person name="Eisen J.A."/>
            <person name="Markowitz V."/>
            <person name="Hugenholtz P."/>
            <person name="Kyrpides N.C."/>
            <person name="Klenk H.P."/>
            <person name="Woyke T."/>
        </authorList>
    </citation>
    <scope>NUCLEOTIDE SEQUENCE [LARGE SCALE GENOMIC DNA]</scope>
    <source>
        <strain evidence="19">ATCC 27775 / DSM 1100 / LMG 10767 / O</strain>
    </source>
</reference>
<evidence type="ECO:0000256" key="6">
    <source>
        <dbReference type="ARBA" id="ARBA00022679"/>
    </source>
</evidence>
<dbReference type="InterPro" id="IPR024728">
    <property type="entry name" value="PolY_HhH_motif"/>
</dbReference>
<keyword evidence="12 16" id="KW-0239">DNA-directed DNA polymerase</keyword>
<dbReference type="HAMAP" id="MF_01113">
    <property type="entry name" value="DNApol_IV"/>
    <property type="match status" value="1"/>
</dbReference>
<keyword evidence="7 16" id="KW-0548">Nucleotidyltransferase</keyword>
<dbReference type="NCBIfam" id="NF010731">
    <property type="entry name" value="PRK14133.1"/>
    <property type="match status" value="1"/>
</dbReference>
<dbReference type="Gene3D" id="3.40.1170.60">
    <property type="match status" value="1"/>
</dbReference>
<feature type="active site" evidence="16">
    <location>
        <position position="103"/>
    </location>
</feature>
<dbReference type="Pfam" id="PF11799">
    <property type="entry name" value="IMS_C"/>
    <property type="match status" value="1"/>
</dbReference>
<comment type="subcellular location">
    <subcellularLocation>
        <location evidence="1 16">Cytoplasm</location>
    </subcellularLocation>
</comment>
<protein>
    <recommendedName>
        <fullName evidence="16">DNA polymerase IV</fullName>
        <shortName evidence="16">Pol IV</shortName>
        <ecNumber evidence="16">2.7.7.7</ecNumber>
    </recommendedName>
</protein>
<evidence type="ECO:0000256" key="8">
    <source>
        <dbReference type="ARBA" id="ARBA00022705"/>
    </source>
</evidence>
<dbReference type="Pfam" id="PF00817">
    <property type="entry name" value="IMS"/>
    <property type="match status" value="1"/>
</dbReference>
<comment type="similarity">
    <text evidence="2 16">Belongs to the DNA polymerase type-Y family.</text>
</comment>
<dbReference type="InterPro" id="IPR022880">
    <property type="entry name" value="DNApol_IV"/>
</dbReference>
<dbReference type="GO" id="GO:0003684">
    <property type="term" value="F:damaged DNA binding"/>
    <property type="evidence" value="ECO:0007669"/>
    <property type="project" value="InterPro"/>
</dbReference>
<evidence type="ECO:0000256" key="11">
    <source>
        <dbReference type="ARBA" id="ARBA00022842"/>
    </source>
</evidence>
<keyword evidence="9 16" id="KW-0479">Metal-binding</keyword>
<dbReference type="GO" id="GO:0000287">
    <property type="term" value="F:magnesium ion binding"/>
    <property type="evidence" value="ECO:0007669"/>
    <property type="project" value="UniProtKB-UniRule"/>
</dbReference>
<keyword evidence="11 16" id="KW-0460">Magnesium</keyword>
<comment type="subunit">
    <text evidence="3 16">Monomer.</text>
</comment>
<keyword evidence="14 16" id="KW-0234">DNA repair</keyword>
<evidence type="ECO:0000256" key="13">
    <source>
        <dbReference type="ARBA" id="ARBA00023125"/>
    </source>
</evidence>
<keyword evidence="5 16" id="KW-0963">Cytoplasm</keyword>
<dbReference type="EC" id="2.7.7.7" evidence="16"/>
<evidence type="ECO:0000256" key="15">
    <source>
        <dbReference type="ARBA" id="ARBA00049244"/>
    </source>
</evidence>
<dbReference type="CDD" id="cd03586">
    <property type="entry name" value="PolY_Pol_IV_kappa"/>
    <property type="match status" value="1"/>
</dbReference>
<evidence type="ECO:0000256" key="3">
    <source>
        <dbReference type="ARBA" id="ARBA00011245"/>
    </source>
</evidence>
<dbReference type="GO" id="GO:0005829">
    <property type="term" value="C:cytosol"/>
    <property type="evidence" value="ECO:0007669"/>
    <property type="project" value="TreeGrafter"/>
</dbReference>
<dbReference type="InterPro" id="IPR050116">
    <property type="entry name" value="DNA_polymerase-Y"/>
</dbReference>
<dbReference type="Gene3D" id="3.30.70.270">
    <property type="match status" value="1"/>
</dbReference>
<evidence type="ECO:0000256" key="16">
    <source>
        <dbReference type="HAMAP-Rule" id="MF_01113"/>
    </source>
</evidence>
<dbReference type="RefSeq" id="WP_013768133.1">
    <property type="nucleotide sequence ID" value="NC_015510.1"/>
</dbReference>
<keyword evidence="13 16" id="KW-0238">DNA-binding</keyword>
<reference key="2">
    <citation type="submission" date="2011-04" db="EMBL/GenBank/DDBJ databases">
        <title>Complete sequence of chromosome of Haliscomenobacter hydrossis DSM 1100.</title>
        <authorList>
            <consortium name="US DOE Joint Genome Institute (JGI-PGF)"/>
            <person name="Lucas S."/>
            <person name="Han J."/>
            <person name="Lapidus A."/>
            <person name="Bruce D."/>
            <person name="Goodwin L."/>
            <person name="Pitluck S."/>
            <person name="Peters L."/>
            <person name="Kyrpides N."/>
            <person name="Mavromatis K."/>
            <person name="Ivanova N."/>
            <person name="Ovchinnikova G."/>
            <person name="Pagani I."/>
            <person name="Daligault H."/>
            <person name="Detter J.C."/>
            <person name="Han C."/>
            <person name="Land M."/>
            <person name="Hauser L."/>
            <person name="Markowitz V."/>
            <person name="Cheng J.-F."/>
            <person name="Hugenholtz P."/>
            <person name="Woyke T."/>
            <person name="Wu D."/>
            <person name="Verbarg S."/>
            <person name="Frueling A."/>
            <person name="Brambilla E."/>
            <person name="Klenk H.-P."/>
            <person name="Eisen J.A."/>
        </authorList>
    </citation>
    <scope>NUCLEOTIDE SEQUENCE</scope>
    <source>
        <strain>DSM 1100</strain>
    </source>
</reference>
<evidence type="ECO:0000259" key="17">
    <source>
        <dbReference type="PROSITE" id="PS50173"/>
    </source>
</evidence>
<dbReference type="EMBL" id="CP002691">
    <property type="protein sequence ID" value="AEE53604.1"/>
    <property type="molecule type" value="Genomic_DNA"/>
</dbReference>
<sequence length="358" mass="40489">MRKIIHIDMDAFFASVEQRDNPDLRGRPLAVGGGGPRGVVASASYEARKYGVRSAMSGGMARRLCPEIVFVRSRFDVYRSVSYQIRDIFLDYTDLVEPLSLDEAYLDVTENKKNMTSATLIAQEIRKRIEAETGLTASAGVSFNKFLAKIASDINKPNGIKVITPEEAIAFLEQLAVEKFHGVGKVTARKMHNMGIYTGGDLKQRSEADLVRFFGKAGRYYYRIVRAEDNREVNPHRIRKSIGAERTFNEDVSDPEIMKNKLTDLAEGVHRYMDKTQNFGRTVTLKLKSPDFKILTRSRSFASEIRNLDELIRIVHDLLDQHIEEAPIVRLLGVTLSNLEKENETEGGVQLELEFPEE</sequence>
<evidence type="ECO:0000256" key="1">
    <source>
        <dbReference type="ARBA" id="ARBA00004496"/>
    </source>
</evidence>
<evidence type="ECO:0000313" key="18">
    <source>
        <dbReference type="EMBL" id="AEE53604.1"/>
    </source>
</evidence>
<dbReference type="FunFam" id="3.30.70.270:FF:000002">
    <property type="entry name" value="DNA polymerase IV"/>
    <property type="match status" value="1"/>
</dbReference>
<organism evidence="18 19">
    <name type="scientific">Haliscomenobacter hydrossis (strain ATCC 27775 / DSM 1100 / LMG 10767 / O)</name>
    <dbReference type="NCBI Taxonomy" id="760192"/>
    <lineage>
        <taxon>Bacteria</taxon>
        <taxon>Pseudomonadati</taxon>
        <taxon>Bacteroidota</taxon>
        <taxon>Saprospiria</taxon>
        <taxon>Saprospirales</taxon>
        <taxon>Haliscomenobacteraceae</taxon>
        <taxon>Haliscomenobacter</taxon>
    </lineage>
</organism>
<evidence type="ECO:0000313" key="19">
    <source>
        <dbReference type="Proteomes" id="UP000008461"/>
    </source>
</evidence>
<dbReference type="GO" id="GO:0003887">
    <property type="term" value="F:DNA-directed DNA polymerase activity"/>
    <property type="evidence" value="ECO:0007669"/>
    <property type="project" value="UniProtKB-UniRule"/>
</dbReference>
<dbReference type="Gene3D" id="1.10.150.20">
    <property type="entry name" value="5' to 3' exonuclease, C-terminal subdomain"/>
    <property type="match status" value="1"/>
</dbReference>
<keyword evidence="19" id="KW-1185">Reference proteome</keyword>
<dbReference type="PANTHER" id="PTHR11076:SF33">
    <property type="entry name" value="DNA POLYMERASE KAPPA"/>
    <property type="match status" value="1"/>
</dbReference>
<proteinExistence type="inferred from homology"/>
<dbReference type="GO" id="GO:0009432">
    <property type="term" value="P:SOS response"/>
    <property type="evidence" value="ECO:0007669"/>
    <property type="project" value="UniProtKB-ARBA"/>
</dbReference>
<keyword evidence="4 16" id="KW-0515">Mutator protein</keyword>
<evidence type="ECO:0000256" key="9">
    <source>
        <dbReference type="ARBA" id="ARBA00022723"/>
    </source>
</evidence>
<keyword evidence="6 16" id="KW-0808">Transferase</keyword>
<dbReference type="InterPro" id="IPR043502">
    <property type="entry name" value="DNA/RNA_pol_sf"/>
</dbReference>
<dbReference type="STRING" id="760192.Halhy_5781"/>
<evidence type="ECO:0000256" key="10">
    <source>
        <dbReference type="ARBA" id="ARBA00022763"/>
    </source>
</evidence>
<feature type="domain" description="UmuC" evidence="17">
    <location>
        <begin position="4"/>
        <end position="184"/>
    </location>
</feature>
<dbReference type="KEGG" id="hhy:Halhy_5781"/>
<evidence type="ECO:0000256" key="7">
    <source>
        <dbReference type="ARBA" id="ARBA00022695"/>
    </source>
</evidence>
<evidence type="ECO:0000256" key="14">
    <source>
        <dbReference type="ARBA" id="ARBA00023204"/>
    </source>
</evidence>
<evidence type="ECO:0000256" key="12">
    <source>
        <dbReference type="ARBA" id="ARBA00022932"/>
    </source>
</evidence>
<evidence type="ECO:0000256" key="5">
    <source>
        <dbReference type="ARBA" id="ARBA00022490"/>
    </source>
</evidence>
<gene>
    <name evidence="16" type="primary">dinB</name>
    <name evidence="18" type="ordered locus">Halhy_5781</name>
</gene>
<dbReference type="GO" id="GO:0042276">
    <property type="term" value="P:error-prone translesion synthesis"/>
    <property type="evidence" value="ECO:0007669"/>
    <property type="project" value="TreeGrafter"/>
</dbReference>
<dbReference type="PANTHER" id="PTHR11076">
    <property type="entry name" value="DNA REPAIR POLYMERASE UMUC / TRANSFERASE FAMILY MEMBER"/>
    <property type="match status" value="1"/>
</dbReference>
<dbReference type="Gene3D" id="3.30.1490.100">
    <property type="entry name" value="DNA polymerase, Y-family, little finger domain"/>
    <property type="match status" value="1"/>
</dbReference>
<comment type="cofactor">
    <cofactor evidence="16">
        <name>Mg(2+)</name>
        <dbReference type="ChEBI" id="CHEBI:18420"/>
    </cofactor>
    <text evidence="16">Binds 2 magnesium ions per subunit.</text>
</comment>
<feature type="site" description="Substrate discrimination" evidence="16">
    <location>
        <position position="13"/>
    </location>
</feature>
<keyword evidence="8 16" id="KW-0235">DNA replication</keyword>
<comment type="function">
    <text evidence="16">Poorly processive, error-prone DNA polymerase involved in untargeted mutagenesis. Copies undamaged DNA at stalled replication forks, which arise in vivo from mismatched or misaligned primer ends. These misaligned primers can be extended by PolIV. Exhibits no 3'-5' exonuclease (proofreading) activity. May be involved in translesional synthesis, in conjunction with the beta clamp from PolIII.</text>
</comment>
<accession>F4KX04</accession>
<dbReference type="InterPro" id="IPR043128">
    <property type="entry name" value="Rev_trsase/Diguanyl_cyclase"/>
</dbReference>
<dbReference type="GO" id="GO:0006281">
    <property type="term" value="P:DNA repair"/>
    <property type="evidence" value="ECO:0007669"/>
    <property type="project" value="UniProtKB-UniRule"/>
</dbReference>
<dbReference type="PROSITE" id="PS50173">
    <property type="entry name" value="UMUC"/>
    <property type="match status" value="1"/>
</dbReference>
<comment type="catalytic activity">
    <reaction evidence="15 16">
        <text>DNA(n) + a 2'-deoxyribonucleoside 5'-triphosphate = DNA(n+1) + diphosphate</text>
        <dbReference type="Rhea" id="RHEA:22508"/>
        <dbReference type="Rhea" id="RHEA-COMP:17339"/>
        <dbReference type="Rhea" id="RHEA-COMP:17340"/>
        <dbReference type="ChEBI" id="CHEBI:33019"/>
        <dbReference type="ChEBI" id="CHEBI:61560"/>
        <dbReference type="ChEBI" id="CHEBI:173112"/>
        <dbReference type="EC" id="2.7.7.7"/>
    </reaction>
</comment>
<dbReference type="NCBIfam" id="NF002677">
    <property type="entry name" value="PRK02406.1"/>
    <property type="match status" value="1"/>
</dbReference>